<dbReference type="EMBL" id="GBXM01108609">
    <property type="protein sequence ID" value="JAG99967.1"/>
    <property type="molecule type" value="Transcribed_RNA"/>
</dbReference>
<accession>A0A0E9P7Y3</accession>
<sequence>MAHFAFGEMIQLQMLALLTDFASYRRLSLYNINMKGICSYKGG</sequence>
<proteinExistence type="predicted"/>
<reference evidence="1" key="2">
    <citation type="journal article" date="2015" name="Fish Shellfish Immunol.">
        <title>Early steps in the European eel (Anguilla anguilla)-Vibrio vulnificus interaction in the gills: Role of the RtxA13 toxin.</title>
        <authorList>
            <person name="Callol A."/>
            <person name="Pajuelo D."/>
            <person name="Ebbesson L."/>
            <person name="Teles M."/>
            <person name="MacKenzie S."/>
            <person name="Amaro C."/>
        </authorList>
    </citation>
    <scope>NUCLEOTIDE SEQUENCE</scope>
</reference>
<name>A0A0E9P7Y3_ANGAN</name>
<reference evidence="1" key="1">
    <citation type="submission" date="2014-11" db="EMBL/GenBank/DDBJ databases">
        <authorList>
            <person name="Amaro Gonzalez C."/>
        </authorList>
    </citation>
    <scope>NUCLEOTIDE SEQUENCE</scope>
</reference>
<protein>
    <submittedName>
        <fullName evidence="1">Uncharacterized protein</fullName>
    </submittedName>
</protein>
<organism evidence="1">
    <name type="scientific">Anguilla anguilla</name>
    <name type="common">European freshwater eel</name>
    <name type="synonym">Muraena anguilla</name>
    <dbReference type="NCBI Taxonomy" id="7936"/>
    <lineage>
        <taxon>Eukaryota</taxon>
        <taxon>Metazoa</taxon>
        <taxon>Chordata</taxon>
        <taxon>Craniata</taxon>
        <taxon>Vertebrata</taxon>
        <taxon>Euteleostomi</taxon>
        <taxon>Actinopterygii</taxon>
        <taxon>Neopterygii</taxon>
        <taxon>Teleostei</taxon>
        <taxon>Anguilliformes</taxon>
        <taxon>Anguillidae</taxon>
        <taxon>Anguilla</taxon>
    </lineage>
</organism>
<evidence type="ECO:0000313" key="1">
    <source>
        <dbReference type="EMBL" id="JAG99967.1"/>
    </source>
</evidence>
<dbReference type="AlphaFoldDB" id="A0A0E9P7Y3"/>